<gene>
    <name evidence="1" type="ordered locus">Bind_0023</name>
</gene>
<dbReference type="OrthoDB" id="8449408at2"/>
<dbReference type="AlphaFoldDB" id="B2IAY2"/>
<organism evidence="1 2">
    <name type="scientific">Beijerinckia indica subsp. indica (strain ATCC 9039 / DSM 1715 / NCIMB 8712)</name>
    <dbReference type="NCBI Taxonomy" id="395963"/>
    <lineage>
        <taxon>Bacteria</taxon>
        <taxon>Pseudomonadati</taxon>
        <taxon>Pseudomonadota</taxon>
        <taxon>Alphaproteobacteria</taxon>
        <taxon>Hyphomicrobiales</taxon>
        <taxon>Beijerinckiaceae</taxon>
        <taxon>Beijerinckia</taxon>
    </lineage>
</organism>
<evidence type="ECO:0000313" key="1">
    <source>
        <dbReference type="EMBL" id="ACB93682.1"/>
    </source>
</evidence>
<reference evidence="2" key="1">
    <citation type="submission" date="2008-03" db="EMBL/GenBank/DDBJ databases">
        <title>Complete sequence of chromosome of Beijerinckia indica subsp. indica ATCC 9039.</title>
        <authorList>
            <consortium name="US DOE Joint Genome Institute"/>
            <person name="Copeland A."/>
            <person name="Lucas S."/>
            <person name="Lapidus A."/>
            <person name="Glavina del Rio T."/>
            <person name="Dalin E."/>
            <person name="Tice H."/>
            <person name="Bruce D."/>
            <person name="Goodwin L."/>
            <person name="Pitluck S."/>
            <person name="LaButti K."/>
            <person name="Schmutz J."/>
            <person name="Larimer F."/>
            <person name="Land M."/>
            <person name="Hauser L."/>
            <person name="Kyrpides N."/>
            <person name="Mikhailova N."/>
            <person name="Dunfield P.F."/>
            <person name="Dedysh S.N."/>
            <person name="Liesack W."/>
            <person name="Saw J.H."/>
            <person name="Alam M."/>
            <person name="Chen Y."/>
            <person name="Murrell J.C."/>
            <person name="Richardson P."/>
        </authorList>
    </citation>
    <scope>NUCLEOTIDE SEQUENCE [LARGE SCALE GENOMIC DNA]</scope>
    <source>
        <strain evidence="2">ATCC 9039 / DSM 1715 / NCIMB 8712</strain>
    </source>
</reference>
<dbReference type="Proteomes" id="UP000001695">
    <property type="component" value="Chromosome"/>
</dbReference>
<dbReference type="RefSeq" id="WP_012383040.1">
    <property type="nucleotide sequence ID" value="NC_010581.1"/>
</dbReference>
<name>B2IAY2_BEII9</name>
<dbReference type="HOGENOM" id="CLU_2191845_0_0_5"/>
<sequence length="108" mass="11820">MSEDREALVKQALADQTRNLERLSDTIVRAAEGRRDLPASLEEVIKQIATLTTECGEAVEEHLDDGLSEDTFELLQGALEAIRGGLDSLLVFKALEGSSYETRTVAND</sequence>
<evidence type="ECO:0000313" key="2">
    <source>
        <dbReference type="Proteomes" id="UP000001695"/>
    </source>
</evidence>
<keyword evidence="2" id="KW-1185">Reference proteome</keyword>
<dbReference type="EMBL" id="CP001016">
    <property type="protein sequence ID" value="ACB93682.1"/>
    <property type="molecule type" value="Genomic_DNA"/>
</dbReference>
<accession>B2IAY2</accession>
<dbReference type="eggNOG" id="ENOG50349WU">
    <property type="taxonomic scope" value="Bacteria"/>
</dbReference>
<proteinExistence type="predicted"/>
<dbReference type="KEGG" id="bid:Bind_0023"/>
<protein>
    <submittedName>
        <fullName evidence="1">Uncharacterized protein</fullName>
    </submittedName>
</protein>
<reference evidence="1 2" key="2">
    <citation type="journal article" date="2010" name="J. Bacteriol.">
        <title>Complete genome sequence of Beijerinckia indica subsp. indica.</title>
        <authorList>
            <person name="Tamas I."/>
            <person name="Dedysh S.N."/>
            <person name="Liesack W."/>
            <person name="Stott M.B."/>
            <person name="Alam M."/>
            <person name="Murrell J.C."/>
            <person name="Dunfield P.F."/>
        </authorList>
    </citation>
    <scope>NUCLEOTIDE SEQUENCE [LARGE SCALE GENOMIC DNA]</scope>
    <source>
        <strain evidence="2">ATCC 9039 / DSM 1715 / NCIMB 8712</strain>
    </source>
</reference>